<feature type="active site" evidence="4">
    <location>
        <position position="20"/>
    </location>
</feature>
<reference evidence="8 9" key="1">
    <citation type="journal article" date="2017" name="Water Res.">
        <title>Discovery and metagenomic analysis of an anammox bacterial enrichment related to Candidatus "Brocadia caroliniensis" in a full-scale glycerol-fed nitritation-denitritation separate centrate treatment process.</title>
        <authorList>
            <person name="Park H."/>
            <person name="Brotto A.C."/>
            <person name="van Loosdrecht M.C."/>
            <person name="Chandran K."/>
        </authorList>
    </citation>
    <scope>NUCLEOTIDE SEQUENCE [LARGE SCALE GENOMIC DNA]</scope>
    <source>
        <strain evidence="8">26THWARD</strain>
    </source>
</reference>
<dbReference type="InterPro" id="IPR020456">
    <property type="entry name" value="Acylphosphatase"/>
</dbReference>
<evidence type="ECO:0000256" key="6">
    <source>
        <dbReference type="RuleBase" id="RU004168"/>
    </source>
</evidence>
<evidence type="ECO:0000256" key="4">
    <source>
        <dbReference type="PROSITE-ProRule" id="PRU00520"/>
    </source>
</evidence>
<dbReference type="NCBIfam" id="NF011016">
    <property type="entry name" value="PRK14444.1"/>
    <property type="match status" value="1"/>
</dbReference>
<comment type="catalytic activity">
    <reaction evidence="3 4 5">
        <text>an acyl phosphate + H2O = a carboxylate + phosphate + H(+)</text>
        <dbReference type="Rhea" id="RHEA:14965"/>
        <dbReference type="ChEBI" id="CHEBI:15377"/>
        <dbReference type="ChEBI" id="CHEBI:15378"/>
        <dbReference type="ChEBI" id="CHEBI:29067"/>
        <dbReference type="ChEBI" id="CHEBI:43474"/>
        <dbReference type="ChEBI" id="CHEBI:59918"/>
        <dbReference type="EC" id="3.6.1.7"/>
    </reaction>
</comment>
<dbReference type="InterPro" id="IPR001792">
    <property type="entry name" value="Acylphosphatase-like_dom"/>
</dbReference>
<accession>A0A1V4AWL1</accession>
<dbReference type="Gene3D" id="3.30.70.100">
    <property type="match status" value="1"/>
</dbReference>
<dbReference type="PANTHER" id="PTHR47268">
    <property type="entry name" value="ACYLPHOSPHATASE"/>
    <property type="match status" value="1"/>
</dbReference>
<evidence type="ECO:0000256" key="1">
    <source>
        <dbReference type="ARBA" id="ARBA00005614"/>
    </source>
</evidence>
<feature type="active site" evidence="4">
    <location>
        <position position="38"/>
    </location>
</feature>
<dbReference type="PROSITE" id="PS00150">
    <property type="entry name" value="ACYLPHOSPHATASE_1"/>
    <property type="match status" value="1"/>
</dbReference>
<name>A0A1V4AWL1_9BACT</name>
<dbReference type="STRING" id="1004156.AYP45_02990"/>
<comment type="similarity">
    <text evidence="1 6">Belongs to the acylphosphatase family.</text>
</comment>
<evidence type="ECO:0000256" key="2">
    <source>
        <dbReference type="ARBA" id="ARBA00012150"/>
    </source>
</evidence>
<dbReference type="PROSITE" id="PS51160">
    <property type="entry name" value="ACYLPHOSPHATASE_3"/>
    <property type="match status" value="1"/>
</dbReference>
<dbReference type="InterPro" id="IPR017968">
    <property type="entry name" value="Acylphosphatase_CS"/>
</dbReference>
<organism evidence="8 9">
    <name type="scientific">Candidatus Brocadia carolinensis</name>
    <dbReference type="NCBI Taxonomy" id="1004156"/>
    <lineage>
        <taxon>Bacteria</taxon>
        <taxon>Pseudomonadati</taxon>
        <taxon>Planctomycetota</taxon>
        <taxon>Candidatus Brocadiia</taxon>
        <taxon>Candidatus Brocadiales</taxon>
        <taxon>Candidatus Brocadiaceae</taxon>
        <taxon>Candidatus Brocadia</taxon>
    </lineage>
</organism>
<sequence length="92" mass="10340">MPMTRAHVYVRGKVQGVFFRASTRDYALAFGVTGWVKNCSDGSVEAVFEGKKDIVDKVVNWCRKGPSGAFVTQIEVCWEVYSGEFDEFSVVY</sequence>
<dbReference type="SUPFAM" id="SSF54975">
    <property type="entry name" value="Acylphosphatase/BLUF domain-like"/>
    <property type="match status" value="1"/>
</dbReference>
<evidence type="ECO:0000313" key="8">
    <source>
        <dbReference type="EMBL" id="OOP57523.1"/>
    </source>
</evidence>
<dbReference type="GO" id="GO:0003998">
    <property type="term" value="F:acylphosphatase activity"/>
    <property type="evidence" value="ECO:0007669"/>
    <property type="project" value="UniProtKB-EC"/>
</dbReference>
<evidence type="ECO:0000256" key="5">
    <source>
        <dbReference type="RuleBase" id="RU000553"/>
    </source>
</evidence>
<proteinExistence type="inferred from homology"/>
<dbReference type="PROSITE" id="PS00151">
    <property type="entry name" value="ACYLPHOSPHATASE_2"/>
    <property type="match status" value="1"/>
</dbReference>
<feature type="domain" description="Acylphosphatase-like" evidence="7">
    <location>
        <begin position="5"/>
        <end position="92"/>
    </location>
</feature>
<evidence type="ECO:0000256" key="3">
    <source>
        <dbReference type="ARBA" id="ARBA00047645"/>
    </source>
</evidence>
<dbReference type="InterPro" id="IPR036046">
    <property type="entry name" value="Acylphosphatase-like_dom_sf"/>
</dbReference>
<dbReference type="EC" id="3.6.1.7" evidence="2 4"/>
<dbReference type="PRINTS" id="PR00112">
    <property type="entry name" value="ACYLPHPHTASE"/>
</dbReference>
<dbReference type="EMBL" id="AYTS01000026">
    <property type="protein sequence ID" value="OOP57523.1"/>
    <property type="molecule type" value="Genomic_DNA"/>
</dbReference>
<dbReference type="Pfam" id="PF00708">
    <property type="entry name" value="Acylphosphatase"/>
    <property type="match status" value="1"/>
</dbReference>
<comment type="caution">
    <text evidence="8">The sequence shown here is derived from an EMBL/GenBank/DDBJ whole genome shotgun (WGS) entry which is preliminary data.</text>
</comment>
<keyword evidence="4 5" id="KW-0378">Hydrolase</keyword>
<evidence type="ECO:0000259" key="7">
    <source>
        <dbReference type="PROSITE" id="PS51160"/>
    </source>
</evidence>
<dbReference type="AlphaFoldDB" id="A0A1V4AWL1"/>
<dbReference type="PANTHER" id="PTHR47268:SF4">
    <property type="entry name" value="ACYLPHOSPHATASE"/>
    <property type="match status" value="1"/>
</dbReference>
<evidence type="ECO:0000313" key="9">
    <source>
        <dbReference type="Proteomes" id="UP000189681"/>
    </source>
</evidence>
<dbReference type="Proteomes" id="UP000189681">
    <property type="component" value="Unassembled WGS sequence"/>
</dbReference>
<protein>
    <recommendedName>
        <fullName evidence="2 4">Acylphosphatase</fullName>
        <ecNumber evidence="2 4">3.6.1.7</ecNumber>
    </recommendedName>
</protein>
<gene>
    <name evidence="8" type="ORF">AYP45_02990</name>
</gene>